<dbReference type="AlphaFoldDB" id="A0A415HB52"/>
<dbReference type="SUPFAM" id="SSF46785">
    <property type="entry name" value="Winged helix' DNA-binding domain"/>
    <property type="match status" value="1"/>
</dbReference>
<dbReference type="InterPro" id="IPR036390">
    <property type="entry name" value="WH_DNA-bd_sf"/>
</dbReference>
<organism evidence="1 2">
    <name type="scientific">Dorea formicigenerans</name>
    <dbReference type="NCBI Taxonomy" id="39486"/>
    <lineage>
        <taxon>Bacteria</taxon>
        <taxon>Bacillati</taxon>
        <taxon>Bacillota</taxon>
        <taxon>Clostridia</taxon>
        <taxon>Lachnospirales</taxon>
        <taxon>Lachnospiraceae</taxon>
        <taxon>Dorea</taxon>
    </lineage>
</organism>
<dbReference type="PANTHER" id="PTHR30432">
    <property type="entry name" value="TRANSCRIPTIONAL REGULATOR MODE"/>
    <property type="match status" value="1"/>
</dbReference>
<dbReference type="InterPro" id="IPR029044">
    <property type="entry name" value="Nucleotide-diphossugar_trans"/>
</dbReference>
<reference evidence="1 2" key="1">
    <citation type="submission" date="2018-08" db="EMBL/GenBank/DDBJ databases">
        <title>A genome reference for cultivated species of the human gut microbiota.</title>
        <authorList>
            <person name="Zou Y."/>
            <person name="Xue W."/>
            <person name="Luo G."/>
        </authorList>
    </citation>
    <scope>NUCLEOTIDE SEQUENCE [LARGE SCALE GENOMIC DNA]</scope>
    <source>
        <strain evidence="1 2">AF42-21</strain>
    </source>
</reference>
<accession>A0A415HB52</accession>
<dbReference type="InterPro" id="IPR051815">
    <property type="entry name" value="Molybdate_resp_trans_reg"/>
</dbReference>
<name>A0A415HB52_9FIRM</name>
<dbReference type="InterPro" id="IPR036388">
    <property type="entry name" value="WH-like_DNA-bd_sf"/>
</dbReference>
<proteinExistence type="predicted"/>
<dbReference type="Proteomes" id="UP000284152">
    <property type="component" value="Unassembled WGS sequence"/>
</dbReference>
<dbReference type="PANTHER" id="PTHR30432:SF1">
    <property type="entry name" value="DNA-BINDING TRANSCRIPTIONAL DUAL REGULATOR MODE"/>
    <property type="match status" value="1"/>
</dbReference>
<gene>
    <name evidence="1" type="ORF">DW054_01935</name>
</gene>
<dbReference type="Gene3D" id="3.90.550.10">
    <property type="entry name" value="Spore Coat Polysaccharide Biosynthesis Protein SpsA, Chain A"/>
    <property type="match status" value="1"/>
</dbReference>
<evidence type="ECO:0000313" key="2">
    <source>
        <dbReference type="Proteomes" id="UP000284152"/>
    </source>
</evidence>
<dbReference type="EMBL" id="QRNS01000002">
    <property type="protein sequence ID" value="RHK65871.1"/>
    <property type="molecule type" value="Genomic_DNA"/>
</dbReference>
<protein>
    <submittedName>
        <fullName evidence="1">LysR family transcriptional regulator</fullName>
    </submittedName>
</protein>
<comment type="caution">
    <text evidence="1">The sequence shown here is derived from an EMBL/GenBank/DDBJ whole genome shotgun (WGS) entry which is preliminary data.</text>
</comment>
<dbReference type="Gene3D" id="1.10.10.10">
    <property type="entry name" value="Winged helix-like DNA-binding domain superfamily/Winged helix DNA-binding domain"/>
    <property type="match status" value="1"/>
</dbReference>
<sequence>MVGQMKIGAVILVAGVGIPDEEMEKFLEMKRPTIFEQMIVSYQRAGVADIALVTRDGMADKIEQTLHRRGVTFLDIESDSFELAVLKGLSYLLDTCERIFVGDIRFPFFQPDILVMMQKRRAELLGAVYGGMFGDLICTSQACARNICKKLEQQIEESAEMAEGTVRSTGVAAFWKQFGYRIAHIEVENEGILVKVTSAREYEERRQIFAEKQIRGHVKVSLAVNRSFFGPGVVTLLTQIDRLGSVREACAKTGMSYSKGWKLIHTAEEETGWKIVERMSGGKNGGEAYITERGHMLLEKYELYRERVEAAAQDIYKDVFKMVNYFN</sequence>
<evidence type="ECO:0000313" key="1">
    <source>
        <dbReference type="EMBL" id="RHK65871.1"/>
    </source>
</evidence>